<sequence>MIKVLTIALKRNEITKRKFRLYVAMSIGIGLAVAAVLPLGYRALFGWML</sequence>
<feature type="transmembrane region" description="Helical" evidence="1">
    <location>
        <begin position="21"/>
        <end position="41"/>
    </location>
</feature>
<accession>A0ABW3L307</accession>
<proteinExistence type="predicted"/>
<reference evidence="3" key="1">
    <citation type="journal article" date="2019" name="Int. J. Syst. Evol. Microbiol.">
        <title>The Global Catalogue of Microorganisms (GCM) 10K type strain sequencing project: providing services to taxonomists for standard genome sequencing and annotation.</title>
        <authorList>
            <consortium name="The Broad Institute Genomics Platform"/>
            <consortium name="The Broad Institute Genome Sequencing Center for Infectious Disease"/>
            <person name="Wu L."/>
            <person name="Ma J."/>
        </authorList>
    </citation>
    <scope>NUCLEOTIDE SEQUENCE [LARGE SCALE GENOMIC DNA]</scope>
    <source>
        <strain evidence="3">CCUG 56607</strain>
    </source>
</reference>
<dbReference type="Proteomes" id="UP001596990">
    <property type="component" value="Unassembled WGS sequence"/>
</dbReference>
<keyword evidence="1" id="KW-1133">Transmembrane helix</keyword>
<organism evidence="2 3">
    <name type="scientific">Thalassobacillus hwangdonensis</name>
    <dbReference type="NCBI Taxonomy" id="546108"/>
    <lineage>
        <taxon>Bacteria</taxon>
        <taxon>Bacillati</taxon>
        <taxon>Bacillota</taxon>
        <taxon>Bacilli</taxon>
        <taxon>Bacillales</taxon>
        <taxon>Bacillaceae</taxon>
        <taxon>Thalassobacillus</taxon>
    </lineage>
</organism>
<protein>
    <submittedName>
        <fullName evidence="2">Uncharacterized protein</fullName>
    </submittedName>
</protein>
<evidence type="ECO:0000313" key="2">
    <source>
        <dbReference type="EMBL" id="MFD1019600.1"/>
    </source>
</evidence>
<keyword evidence="3" id="KW-1185">Reference proteome</keyword>
<name>A0ABW3L307_9BACI</name>
<evidence type="ECO:0000256" key="1">
    <source>
        <dbReference type="SAM" id="Phobius"/>
    </source>
</evidence>
<keyword evidence="1" id="KW-0812">Transmembrane</keyword>
<dbReference type="EMBL" id="JBHTKL010000005">
    <property type="protein sequence ID" value="MFD1019600.1"/>
    <property type="molecule type" value="Genomic_DNA"/>
</dbReference>
<gene>
    <name evidence="2" type="ORF">ACFQ2J_10490</name>
</gene>
<keyword evidence="1" id="KW-0472">Membrane</keyword>
<evidence type="ECO:0000313" key="3">
    <source>
        <dbReference type="Proteomes" id="UP001596990"/>
    </source>
</evidence>
<comment type="caution">
    <text evidence="2">The sequence shown here is derived from an EMBL/GenBank/DDBJ whole genome shotgun (WGS) entry which is preliminary data.</text>
</comment>